<comment type="caution">
    <text evidence="1">The sequence shown here is derived from an EMBL/GenBank/DDBJ whole genome shotgun (WGS) entry which is preliminary data.</text>
</comment>
<accession>A0A0B4EA60</accession>
<dbReference type="Proteomes" id="UP000031184">
    <property type="component" value="Unassembled WGS sequence"/>
</dbReference>
<dbReference type="EMBL" id="AUZI01000004">
    <property type="protein sequence ID" value="KID50358.1"/>
    <property type="molecule type" value="Genomic_DNA"/>
</dbReference>
<dbReference type="PATRIC" id="fig|1226633.4.peg.54"/>
<name>A0A0B4EA60_9FUSO</name>
<sequence length="74" mass="8750">MKEIKNEDVIHFIPEEKYPNLINISYANDSTRNFLFIHNGNALLLRLTTDKILVTIAIYLNFYNNFLRIHIRVG</sequence>
<evidence type="ECO:0000313" key="2">
    <source>
        <dbReference type="Proteomes" id="UP000031184"/>
    </source>
</evidence>
<organism evidence="1 2">
    <name type="scientific">Fusobacterium necrophorum subsp. funduliforme B35</name>
    <dbReference type="NCBI Taxonomy" id="1226633"/>
    <lineage>
        <taxon>Bacteria</taxon>
        <taxon>Fusobacteriati</taxon>
        <taxon>Fusobacteriota</taxon>
        <taxon>Fusobacteriia</taxon>
        <taxon>Fusobacteriales</taxon>
        <taxon>Fusobacteriaceae</taxon>
        <taxon>Fusobacterium</taxon>
    </lineage>
</organism>
<protein>
    <submittedName>
        <fullName evidence="1">Uncharacterized protein</fullName>
    </submittedName>
</protein>
<gene>
    <name evidence="1" type="ORF">C095_00310</name>
</gene>
<proteinExistence type="predicted"/>
<reference evidence="1 2" key="1">
    <citation type="submission" date="2013-08" db="EMBL/GenBank/DDBJ databases">
        <title>An opportunistic ruminal bacterium that causes liver abscesses in cattle.</title>
        <authorList>
            <person name="Benahmed F.H."/>
            <person name="Rasmussen M."/>
            <person name="Harbottle H."/>
            <person name="Soppet D."/>
            <person name="Nagaraja T.G."/>
            <person name="Davidson M."/>
        </authorList>
    </citation>
    <scope>NUCLEOTIDE SEQUENCE [LARGE SCALE GENOMIC DNA]</scope>
    <source>
        <strain evidence="1 2">B35</strain>
    </source>
</reference>
<evidence type="ECO:0000313" key="1">
    <source>
        <dbReference type="EMBL" id="KID50358.1"/>
    </source>
</evidence>
<dbReference type="AlphaFoldDB" id="A0A0B4EA60"/>